<name>A0A346AZ15_9FIRM</name>
<dbReference type="KEGG" id="meg:DKB62_05750"/>
<comment type="cofactor">
    <cofactor evidence="6">
        <name>Zn(2+)</name>
        <dbReference type="ChEBI" id="CHEBI:29105"/>
    </cofactor>
    <text evidence="6">Binds 1 zinc ion per subunit.</text>
</comment>
<dbReference type="AlphaFoldDB" id="A0A346AZ15"/>
<dbReference type="PANTHER" id="PTHR22726:SF1">
    <property type="entry name" value="METALLOENDOPEPTIDASE OMA1, MITOCHONDRIAL"/>
    <property type="match status" value="1"/>
</dbReference>
<evidence type="ECO:0000256" key="6">
    <source>
        <dbReference type="RuleBase" id="RU003983"/>
    </source>
</evidence>
<evidence type="ECO:0000256" key="1">
    <source>
        <dbReference type="ARBA" id="ARBA00022670"/>
    </source>
</evidence>
<evidence type="ECO:0000313" key="10">
    <source>
        <dbReference type="Proteomes" id="UP000254337"/>
    </source>
</evidence>
<dbReference type="GO" id="GO:0016020">
    <property type="term" value="C:membrane"/>
    <property type="evidence" value="ECO:0007669"/>
    <property type="project" value="TreeGrafter"/>
</dbReference>
<evidence type="ECO:0000256" key="7">
    <source>
        <dbReference type="SAM" id="SignalP"/>
    </source>
</evidence>
<dbReference type="InterPro" id="IPR001915">
    <property type="entry name" value="Peptidase_M48"/>
</dbReference>
<dbReference type="RefSeq" id="WP_107196159.1">
    <property type="nucleotide sequence ID" value="NZ_CP029462.1"/>
</dbReference>
<evidence type="ECO:0000313" key="9">
    <source>
        <dbReference type="EMBL" id="AXL21108.1"/>
    </source>
</evidence>
<keyword evidence="7" id="KW-0732">Signal</keyword>
<keyword evidence="10" id="KW-1185">Reference proteome</keyword>
<feature type="domain" description="Peptidase M48" evidence="8">
    <location>
        <begin position="87"/>
        <end position="259"/>
    </location>
</feature>
<organism evidence="9 10">
    <name type="scientific">Megasphaera stantonii</name>
    <dbReference type="NCBI Taxonomy" id="2144175"/>
    <lineage>
        <taxon>Bacteria</taxon>
        <taxon>Bacillati</taxon>
        <taxon>Bacillota</taxon>
        <taxon>Negativicutes</taxon>
        <taxon>Veillonellales</taxon>
        <taxon>Veillonellaceae</taxon>
        <taxon>Megasphaera</taxon>
    </lineage>
</organism>
<dbReference type="EMBL" id="CP029462">
    <property type="protein sequence ID" value="AXL21108.1"/>
    <property type="molecule type" value="Genomic_DNA"/>
</dbReference>
<dbReference type="Gene3D" id="3.30.2010.10">
    <property type="entry name" value="Metalloproteases ('zincins'), catalytic domain"/>
    <property type="match status" value="1"/>
</dbReference>
<evidence type="ECO:0000259" key="8">
    <source>
        <dbReference type="Pfam" id="PF01435"/>
    </source>
</evidence>
<reference evidence="9 10" key="1">
    <citation type="submission" date="2018-05" db="EMBL/GenBank/DDBJ databases">
        <title>Complete genome sequence of Megasphaera sp. AJH120T, isolated from the ceca of a chicken.</title>
        <authorList>
            <person name="Maki J."/>
            <person name="Looft T."/>
        </authorList>
    </citation>
    <scope>NUCLEOTIDE SEQUENCE [LARGE SCALE GENOMIC DNA]</scope>
    <source>
        <strain evidence="9 10">AJH120</strain>
    </source>
</reference>
<dbReference type="GO" id="GO:0046872">
    <property type="term" value="F:metal ion binding"/>
    <property type="evidence" value="ECO:0007669"/>
    <property type="project" value="UniProtKB-KW"/>
</dbReference>
<evidence type="ECO:0000256" key="3">
    <source>
        <dbReference type="ARBA" id="ARBA00022801"/>
    </source>
</evidence>
<dbReference type="Proteomes" id="UP000254337">
    <property type="component" value="Chromosome"/>
</dbReference>
<keyword evidence="1 6" id="KW-0645">Protease</keyword>
<feature type="signal peptide" evidence="7">
    <location>
        <begin position="1"/>
        <end position="26"/>
    </location>
</feature>
<evidence type="ECO:0000256" key="4">
    <source>
        <dbReference type="ARBA" id="ARBA00022833"/>
    </source>
</evidence>
<keyword evidence="5 6" id="KW-0482">Metalloprotease</keyword>
<accession>A0A346AZ15</accession>
<evidence type="ECO:0000256" key="5">
    <source>
        <dbReference type="ARBA" id="ARBA00023049"/>
    </source>
</evidence>
<dbReference type="CDD" id="cd07324">
    <property type="entry name" value="M48C_Oma1-like"/>
    <property type="match status" value="1"/>
</dbReference>
<dbReference type="GO" id="GO:0004222">
    <property type="term" value="F:metalloendopeptidase activity"/>
    <property type="evidence" value="ECO:0007669"/>
    <property type="project" value="InterPro"/>
</dbReference>
<gene>
    <name evidence="9" type="ORF">DKB62_05750</name>
</gene>
<dbReference type="OrthoDB" id="1624239at2"/>
<proteinExistence type="inferred from homology"/>
<dbReference type="Pfam" id="PF01435">
    <property type="entry name" value="Peptidase_M48"/>
    <property type="match status" value="1"/>
</dbReference>
<dbReference type="InterPro" id="IPR051156">
    <property type="entry name" value="Mito/Outer_Membr_Metalloprot"/>
</dbReference>
<dbReference type="PANTHER" id="PTHR22726">
    <property type="entry name" value="METALLOENDOPEPTIDASE OMA1"/>
    <property type="match status" value="1"/>
</dbReference>
<keyword evidence="4 6" id="KW-0862">Zinc</keyword>
<dbReference type="GO" id="GO:0051603">
    <property type="term" value="P:proteolysis involved in protein catabolic process"/>
    <property type="evidence" value="ECO:0007669"/>
    <property type="project" value="TreeGrafter"/>
</dbReference>
<evidence type="ECO:0000256" key="2">
    <source>
        <dbReference type="ARBA" id="ARBA00022723"/>
    </source>
</evidence>
<feature type="chain" id="PRO_5039189550" evidence="7">
    <location>
        <begin position="27"/>
        <end position="361"/>
    </location>
</feature>
<protein>
    <submittedName>
        <fullName evidence="9">Peptidase M48</fullName>
    </submittedName>
</protein>
<keyword evidence="3 6" id="KW-0378">Hydrolase</keyword>
<sequence>MSASSWKRAAIRAAICITLSTAAAPAAPVQAINLGAIGTIIGAGVQYASLNKQLSYLDNEGRDEFMEQVKAQYGVNYDPQANAMTARVMENLSRSVAAIDPSILDKPYNYFVNNDTSFNAFCTIGHNMSVNIGLFEPLNYNENEVAFVLAHEMGHGQENHPIEGVKKSMPLDLLASLAGANGSAAQLGSAILSQIGTANLVTKPMEKEADKLAFEYAVGAGYNPGAGAALWQRMLEKGGSVKTSGVMELFNDHPTNVSRRDTYSKTLTKWSNNVVKVDAETGMISIRGKEWFAPADTASMSGREQAYLVAGNLAAVYHQNKRPTASVHTQGQMLYVGPQPIADLSAEPDPAAVTARLQALL</sequence>
<keyword evidence="2" id="KW-0479">Metal-binding</keyword>
<comment type="similarity">
    <text evidence="6">Belongs to the peptidase M48 family.</text>
</comment>